<evidence type="ECO:0000313" key="4">
    <source>
        <dbReference type="EMBL" id="RMI83876.1"/>
    </source>
</evidence>
<protein>
    <submittedName>
        <fullName evidence="4">Replication protein</fullName>
    </submittedName>
</protein>
<dbReference type="Pfam" id="PF18008">
    <property type="entry name" value="Bac_RepA_C"/>
    <property type="match status" value="1"/>
</dbReference>
<dbReference type="RefSeq" id="WP_122065465.1">
    <property type="nucleotide sequence ID" value="NZ_JAHCSS010000018.1"/>
</dbReference>
<feature type="region of interest" description="Disordered" evidence="1">
    <location>
        <begin position="121"/>
        <end position="206"/>
    </location>
</feature>
<organism evidence="4 5">
    <name type="scientific">Staphylococcus pseudoxylosus</name>
    <dbReference type="NCBI Taxonomy" id="2282419"/>
    <lineage>
        <taxon>Bacteria</taxon>
        <taxon>Bacillati</taxon>
        <taxon>Bacillota</taxon>
        <taxon>Bacilli</taxon>
        <taxon>Bacillales</taxon>
        <taxon>Staphylococcaceae</taxon>
        <taxon>Staphylococcus</taxon>
    </lineage>
</organism>
<evidence type="ECO:0000259" key="2">
    <source>
        <dbReference type="Pfam" id="PF06970"/>
    </source>
</evidence>
<feature type="compositionally biased region" description="Polar residues" evidence="1">
    <location>
        <begin position="154"/>
        <end position="175"/>
    </location>
</feature>
<dbReference type="Proteomes" id="UP000269505">
    <property type="component" value="Unassembled WGS sequence"/>
</dbReference>
<evidence type="ECO:0000313" key="5">
    <source>
        <dbReference type="Proteomes" id="UP000269505"/>
    </source>
</evidence>
<dbReference type="EMBL" id="RCVN01000024">
    <property type="protein sequence ID" value="RMI83876.1"/>
    <property type="molecule type" value="Genomic_DNA"/>
</dbReference>
<proteinExistence type="predicted"/>
<name>A0AAQ0MF15_9STAP</name>
<dbReference type="AlphaFoldDB" id="A0AAQ0MF15"/>
<keyword evidence="5" id="KW-1185">Reference proteome</keyword>
<gene>
    <name evidence="4" type="ORF">D9V42_13950</name>
</gene>
<evidence type="ECO:0000256" key="1">
    <source>
        <dbReference type="SAM" id="MobiDB-lite"/>
    </source>
</evidence>
<evidence type="ECO:0000259" key="3">
    <source>
        <dbReference type="Pfam" id="PF18008"/>
    </source>
</evidence>
<feature type="domain" description="Replication initiator A N-terminal" evidence="2">
    <location>
        <begin position="12"/>
        <end position="87"/>
    </location>
</feature>
<reference evidence="4 5" key="1">
    <citation type="submission" date="2018-10" db="EMBL/GenBank/DDBJ databases">
        <title>Staphylococcus pseudoxylosus sp. nov., isolated from bovine mastitis.</title>
        <authorList>
            <person name="Macfadyen A.C."/>
            <person name="Leroy S."/>
            <person name="Harrison E.M."/>
            <person name="Parkhill J."/>
            <person name="Holmes M.A."/>
            <person name="Paterson G.K."/>
        </authorList>
    </citation>
    <scope>NUCLEOTIDE SEQUENCE [LARGE SCALE GENOMIC DNA]</scope>
    <source>
        <strain evidence="4 5">S04009</strain>
    </source>
</reference>
<dbReference type="Pfam" id="PF06970">
    <property type="entry name" value="RepA_N"/>
    <property type="match status" value="1"/>
</dbReference>
<sequence>MSRKNIKNQASQNFYMLHKVLFINEKYKKLSDSAKVTYAILNDRVSLSIKNNWIDQNGDIYFIFTNENLQEVLDKSKNTITKIKKELQEVGLLEQVKTGFNRPNKLYLHEIETNINIEKEIQNSTSNNDEPSDNKESQIMGAQNPKQWEPRIPNNGSPESQNLDPNYTDLSNTDYIKTKNNDTNDLNDIYNNQTNHNHSDHTNHQQSEFNNDALKFQVLEELPQQIKNYLSKFEIREIRIIKSVLLKGKKSFNNTHDTFYRLEDVEFELVSVLKRFKAMLLQKNETVDAMQGYLMQSIKVELEEIHALHMRRQNMKQHNIFNQ</sequence>
<comment type="caution">
    <text evidence="4">The sequence shown here is derived from an EMBL/GenBank/DDBJ whole genome shotgun (WGS) entry which is preliminary data.</text>
</comment>
<dbReference type="InterPro" id="IPR010724">
    <property type="entry name" value="RepA_N"/>
</dbReference>
<accession>A0AAQ0MF15</accession>
<feature type="domain" description="Replication initiator protein A C-terminal" evidence="3">
    <location>
        <begin position="222"/>
        <end position="306"/>
    </location>
</feature>
<dbReference type="InterPro" id="IPR041151">
    <property type="entry name" value="Bac_RepA_C"/>
</dbReference>